<dbReference type="EMBL" id="JAQHXR010000002">
    <property type="protein sequence ID" value="MDA3968716.1"/>
    <property type="molecule type" value="Genomic_DNA"/>
</dbReference>
<comment type="caution">
    <text evidence="2">The sequence shown here is derived from an EMBL/GenBank/DDBJ whole genome shotgun (WGS) entry which is preliminary data.</text>
</comment>
<name>A0ABT4VDD3_9HELI</name>
<reference evidence="2 3" key="1">
    <citation type="submission" date="2023-01" db="EMBL/GenBank/DDBJ databases">
        <title>Description of Helicobacter ibis sp. nov. isolated from faecal droppings of black-faced ibis (Theristicus melanopis).</title>
        <authorList>
            <person name="Lopez-Cantillo M."/>
            <person name="Vidal-Veuthey B."/>
            <person name="Mella A."/>
            <person name="De La Haba R."/>
            <person name="Collado L."/>
        </authorList>
    </citation>
    <scope>NUCLEOTIDE SEQUENCE [LARGE SCALE GENOMIC DNA]</scope>
    <source>
        <strain evidence="2 3">A82</strain>
    </source>
</reference>
<dbReference type="PANTHER" id="PTHR41373:SF1">
    <property type="entry name" value="PHOSPHATIDYLGLYCEROL LYSYLTRANSFERASE C-TERMINAL DOMAIN-CONTAINING PROTEIN"/>
    <property type="match status" value="1"/>
</dbReference>
<evidence type="ECO:0000313" key="2">
    <source>
        <dbReference type="EMBL" id="MDA3968716.1"/>
    </source>
</evidence>
<accession>A0ABT4VDD3</accession>
<sequence length="300" mass="35578">MQWKPLDIQDRDIINEFINTKEILVSDINFTNLYLWHYSRHISYCILNDCLIIKTQYPNQTPFIFYPIHKKNNKEKIKKTILELMEICHAKGFVFSIHSLSNVDKEELESILPNTFSYIFREDRSDYIYSIEELIELKGKKFHKKKTHINRFNERYNFTYEDINSSNKDEVIEVYKNWFGKISDTASDGLKNEYIGIIESLKEMEILKFTGGILRVDGEIIAFSFAEVLNKDTIVVHIEKANIDYQGAYQAINREFLVNKWSNYKFVNREEDLGIEGLRKAKQSYNPLYLQEKFDAVLKV</sequence>
<evidence type="ECO:0000259" key="1">
    <source>
        <dbReference type="Pfam" id="PF09924"/>
    </source>
</evidence>
<dbReference type="InterPro" id="IPR016732">
    <property type="entry name" value="UCP018688"/>
</dbReference>
<keyword evidence="3" id="KW-1185">Reference proteome</keyword>
<protein>
    <submittedName>
        <fullName evidence="2">Phosphatidylglycerol lysyltransferase domain-containing protein</fullName>
    </submittedName>
</protein>
<gene>
    <name evidence="2" type="ORF">PF021_03395</name>
</gene>
<dbReference type="InterPro" id="IPR024320">
    <property type="entry name" value="LPG_synthase_C"/>
</dbReference>
<dbReference type="InterPro" id="IPR016181">
    <property type="entry name" value="Acyl_CoA_acyltransferase"/>
</dbReference>
<proteinExistence type="predicted"/>
<dbReference type="Gene3D" id="3.40.630.30">
    <property type="match status" value="1"/>
</dbReference>
<dbReference type="Proteomes" id="UP001210261">
    <property type="component" value="Unassembled WGS sequence"/>
</dbReference>
<dbReference type="PANTHER" id="PTHR41373">
    <property type="entry name" value="DUF2156 DOMAIN-CONTAINING PROTEIN"/>
    <property type="match status" value="1"/>
</dbReference>
<dbReference type="SUPFAM" id="SSF55729">
    <property type="entry name" value="Acyl-CoA N-acyltransferases (Nat)"/>
    <property type="match status" value="2"/>
</dbReference>
<evidence type="ECO:0000313" key="3">
    <source>
        <dbReference type="Proteomes" id="UP001210261"/>
    </source>
</evidence>
<organism evidence="2 3">
    <name type="scientific">Helicobacter ibis</name>
    <dbReference type="NCBI Taxonomy" id="2962633"/>
    <lineage>
        <taxon>Bacteria</taxon>
        <taxon>Pseudomonadati</taxon>
        <taxon>Campylobacterota</taxon>
        <taxon>Epsilonproteobacteria</taxon>
        <taxon>Campylobacterales</taxon>
        <taxon>Helicobacteraceae</taxon>
        <taxon>Helicobacter</taxon>
    </lineage>
</organism>
<dbReference type="Pfam" id="PF09924">
    <property type="entry name" value="LPG_synthase_C"/>
    <property type="match status" value="1"/>
</dbReference>
<dbReference type="PIRSF" id="PIRSF018688">
    <property type="entry name" value="UCP018688"/>
    <property type="match status" value="1"/>
</dbReference>
<feature type="domain" description="Phosphatidylglycerol lysyltransferase C-terminal" evidence="1">
    <location>
        <begin position="26"/>
        <end position="296"/>
    </location>
</feature>
<dbReference type="RefSeq" id="WP_271021014.1">
    <property type="nucleotide sequence ID" value="NZ_JAQHXR010000002.1"/>
</dbReference>